<accession>A0AAD8RNH5</accession>
<organism evidence="3 4">
    <name type="scientific">Lolium multiflorum</name>
    <name type="common">Italian ryegrass</name>
    <name type="synonym">Lolium perenne subsp. multiflorum</name>
    <dbReference type="NCBI Taxonomy" id="4521"/>
    <lineage>
        <taxon>Eukaryota</taxon>
        <taxon>Viridiplantae</taxon>
        <taxon>Streptophyta</taxon>
        <taxon>Embryophyta</taxon>
        <taxon>Tracheophyta</taxon>
        <taxon>Spermatophyta</taxon>
        <taxon>Magnoliopsida</taxon>
        <taxon>Liliopsida</taxon>
        <taxon>Poales</taxon>
        <taxon>Poaceae</taxon>
        <taxon>BOP clade</taxon>
        <taxon>Pooideae</taxon>
        <taxon>Poodae</taxon>
        <taxon>Poeae</taxon>
        <taxon>Poeae Chloroplast Group 2 (Poeae type)</taxon>
        <taxon>Loliodinae</taxon>
        <taxon>Loliinae</taxon>
        <taxon>Lolium</taxon>
    </lineage>
</organism>
<sequence length="209" mass="22863">MVAMGMAVVDSSLCSHVFLDDLGLGHAPGSVAHRRRPPCRDALGGGGGVDEDESVEENDRDSHVNKAKALDVDIENPLATSSSVATAPDRSRHSFWAWKERFVILWLATDDDPNDEPFDGVKMADADQRSRLIFLWWSTLIDFLLFLVSTLLMIYVHPSTAGHAVFVASRVLGHGGQAAAVCWGYLLAVLWDAVATGDRNDQRMIDSLM</sequence>
<dbReference type="EMBL" id="JAUUTY010000005">
    <property type="protein sequence ID" value="KAK1626981.1"/>
    <property type="molecule type" value="Genomic_DNA"/>
</dbReference>
<keyword evidence="2" id="KW-1133">Transmembrane helix</keyword>
<feature type="transmembrane region" description="Helical" evidence="2">
    <location>
        <begin position="176"/>
        <end position="194"/>
    </location>
</feature>
<comment type="caution">
    <text evidence="3">The sequence shown here is derived from an EMBL/GenBank/DDBJ whole genome shotgun (WGS) entry which is preliminary data.</text>
</comment>
<protein>
    <submittedName>
        <fullName evidence="3">Uncharacterized protein</fullName>
    </submittedName>
</protein>
<evidence type="ECO:0000256" key="2">
    <source>
        <dbReference type="SAM" id="Phobius"/>
    </source>
</evidence>
<proteinExistence type="predicted"/>
<keyword evidence="2" id="KW-0472">Membrane</keyword>
<reference evidence="3" key="1">
    <citation type="submission" date="2023-07" db="EMBL/GenBank/DDBJ databases">
        <title>A chromosome-level genome assembly of Lolium multiflorum.</title>
        <authorList>
            <person name="Chen Y."/>
            <person name="Copetti D."/>
            <person name="Kolliker R."/>
            <person name="Studer B."/>
        </authorList>
    </citation>
    <scope>NUCLEOTIDE SEQUENCE</scope>
    <source>
        <strain evidence="3">02402/16</strain>
        <tissue evidence="3">Leaf</tissue>
    </source>
</reference>
<evidence type="ECO:0000313" key="3">
    <source>
        <dbReference type="EMBL" id="KAK1626981.1"/>
    </source>
</evidence>
<evidence type="ECO:0000313" key="4">
    <source>
        <dbReference type="Proteomes" id="UP001231189"/>
    </source>
</evidence>
<gene>
    <name evidence="3" type="ORF">QYE76_001296</name>
</gene>
<dbReference type="AlphaFoldDB" id="A0AAD8RNH5"/>
<keyword evidence="4" id="KW-1185">Reference proteome</keyword>
<name>A0AAD8RNH5_LOLMU</name>
<evidence type="ECO:0000256" key="1">
    <source>
        <dbReference type="SAM" id="MobiDB-lite"/>
    </source>
</evidence>
<feature type="compositionally biased region" description="Acidic residues" evidence="1">
    <location>
        <begin position="49"/>
        <end position="59"/>
    </location>
</feature>
<feature type="region of interest" description="Disordered" evidence="1">
    <location>
        <begin position="29"/>
        <end position="63"/>
    </location>
</feature>
<keyword evidence="2" id="KW-0812">Transmembrane</keyword>
<feature type="transmembrane region" description="Helical" evidence="2">
    <location>
        <begin position="132"/>
        <end position="156"/>
    </location>
</feature>
<dbReference type="Proteomes" id="UP001231189">
    <property type="component" value="Unassembled WGS sequence"/>
</dbReference>